<dbReference type="Pfam" id="PF13155">
    <property type="entry name" value="Toprim_2"/>
    <property type="match status" value="1"/>
</dbReference>
<dbReference type="InterPro" id="IPR050219">
    <property type="entry name" value="DnaG_primase"/>
</dbReference>
<dbReference type="Proteomes" id="UP000433406">
    <property type="component" value="Unassembled WGS sequence"/>
</dbReference>
<evidence type="ECO:0000313" key="3">
    <source>
        <dbReference type="Proteomes" id="UP000433406"/>
    </source>
</evidence>
<accession>A0A6I3IV57</accession>
<protein>
    <submittedName>
        <fullName evidence="2">Toprim domain-containing protein</fullName>
    </submittedName>
</protein>
<dbReference type="AlphaFoldDB" id="A0A6I3IV57"/>
<evidence type="ECO:0000313" key="2">
    <source>
        <dbReference type="EMBL" id="MTB94333.1"/>
    </source>
</evidence>
<dbReference type="GO" id="GO:0006269">
    <property type="term" value="P:DNA replication, synthesis of primer"/>
    <property type="evidence" value="ECO:0007669"/>
    <property type="project" value="TreeGrafter"/>
</dbReference>
<dbReference type="SUPFAM" id="SSF56731">
    <property type="entry name" value="DNA primase core"/>
    <property type="match status" value="1"/>
</dbReference>
<feature type="region of interest" description="Disordered" evidence="1">
    <location>
        <begin position="107"/>
        <end position="136"/>
    </location>
</feature>
<dbReference type="EMBL" id="WLCI01000005">
    <property type="protein sequence ID" value="MTB94333.1"/>
    <property type="molecule type" value="Genomic_DNA"/>
</dbReference>
<evidence type="ECO:0000256" key="1">
    <source>
        <dbReference type="SAM" id="MobiDB-lite"/>
    </source>
</evidence>
<keyword evidence="3" id="KW-1185">Reference proteome</keyword>
<dbReference type="GO" id="GO:0005737">
    <property type="term" value="C:cytoplasm"/>
    <property type="evidence" value="ECO:0007669"/>
    <property type="project" value="TreeGrafter"/>
</dbReference>
<dbReference type="PANTHER" id="PTHR30313:SF2">
    <property type="entry name" value="DNA PRIMASE"/>
    <property type="match status" value="1"/>
</dbReference>
<comment type="caution">
    <text evidence="2">The sequence shown here is derived from an EMBL/GenBank/DDBJ whole genome shotgun (WGS) entry which is preliminary data.</text>
</comment>
<sequence length="136" mass="14196">MTAVVEGPLDAIAVTLASQGAVVGVSPLGTSLTDDQTTLLAEHLGRTNSAPLLIFDADEAGDAAAERAATSLLQTNHETRRVALPRDTDPCQLLSDYGPQGLAQVIGLTNGTDPRAQTRPGRTRRVRSHGHAPPAR</sequence>
<dbReference type="Gene3D" id="3.40.1360.10">
    <property type="match status" value="1"/>
</dbReference>
<reference evidence="2 3" key="1">
    <citation type="submission" date="2019-10" db="EMBL/GenBank/DDBJ databases">
        <title>Nocardioides novel species isolated from the excrement of Marmot.</title>
        <authorList>
            <person name="Zhang G."/>
        </authorList>
    </citation>
    <scope>NUCLEOTIDE SEQUENCE [LARGE SCALE GENOMIC DNA]</scope>
    <source>
        <strain evidence="3">zg-579</strain>
    </source>
</reference>
<feature type="compositionally biased region" description="Basic residues" evidence="1">
    <location>
        <begin position="121"/>
        <end position="130"/>
    </location>
</feature>
<proteinExistence type="predicted"/>
<name>A0A6I3IV57_9ACTN</name>
<dbReference type="PANTHER" id="PTHR30313">
    <property type="entry name" value="DNA PRIMASE"/>
    <property type="match status" value="1"/>
</dbReference>
<organism evidence="2 3">
    <name type="scientific">Nocardioides marmotae</name>
    <dbReference type="NCBI Taxonomy" id="2663857"/>
    <lineage>
        <taxon>Bacteria</taxon>
        <taxon>Bacillati</taxon>
        <taxon>Actinomycetota</taxon>
        <taxon>Actinomycetes</taxon>
        <taxon>Propionibacteriales</taxon>
        <taxon>Nocardioidaceae</taxon>
        <taxon>Nocardioides</taxon>
    </lineage>
</organism>
<gene>
    <name evidence="2" type="ORF">GGQ22_04470</name>
</gene>